<evidence type="ECO:0000256" key="1">
    <source>
        <dbReference type="SAM" id="Phobius"/>
    </source>
</evidence>
<keyword evidence="3" id="KW-1185">Reference proteome</keyword>
<proteinExistence type="predicted"/>
<keyword evidence="1" id="KW-0812">Transmembrane</keyword>
<feature type="transmembrane region" description="Helical" evidence="1">
    <location>
        <begin position="76"/>
        <end position="95"/>
    </location>
</feature>
<evidence type="ECO:0000313" key="2">
    <source>
        <dbReference type="EMBL" id="MDA0634764.1"/>
    </source>
</evidence>
<gene>
    <name evidence="2" type="ORF">OUY22_15170</name>
</gene>
<reference evidence="2" key="1">
    <citation type="submission" date="2022-11" db="EMBL/GenBank/DDBJ databases">
        <title>Nonomuraea corallina sp. nov., a new species of the genus Nonomuraea isolated from sea side sediment in Thai sea.</title>
        <authorList>
            <person name="Ngamcharungchit C."/>
            <person name="Matsumoto A."/>
            <person name="Suriyachadkun C."/>
            <person name="Panbangred W."/>
            <person name="Inahashi Y."/>
            <person name="Intra B."/>
        </authorList>
    </citation>
    <scope>NUCLEOTIDE SEQUENCE</scope>
    <source>
        <strain evidence="2">MCN248</strain>
    </source>
</reference>
<dbReference type="EMBL" id="JAPNNL010000050">
    <property type="protein sequence ID" value="MDA0634764.1"/>
    <property type="molecule type" value="Genomic_DNA"/>
</dbReference>
<organism evidence="2 3">
    <name type="scientific">Nonomuraea corallina</name>
    <dbReference type="NCBI Taxonomy" id="2989783"/>
    <lineage>
        <taxon>Bacteria</taxon>
        <taxon>Bacillati</taxon>
        <taxon>Actinomycetota</taxon>
        <taxon>Actinomycetes</taxon>
        <taxon>Streptosporangiales</taxon>
        <taxon>Streptosporangiaceae</taxon>
        <taxon>Nonomuraea</taxon>
    </lineage>
</organism>
<feature type="transmembrane region" description="Helical" evidence="1">
    <location>
        <begin position="44"/>
        <end position="64"/>
    </location>
</feature>
<dbReference type="RefSeq" id="WP_270155588.1">
    <property type="nucleotide sequence ID" value="NZ_JAPNNL010000050.1"/>
</dbReference>
<keyword evidence="1" id="KW-1133">Transmembrane helix</keyword>
<feature type="transmembrane region" description="Helical" evidence="1">
    <location>
        <begin position="15"/>
        <end position="38"/>
    </location>
</feature>
<keyword evidence="1" id="KW-0472">Membrane</keyword>
<accession>A0ABT4SC57</accession>
<name>A0ABT4SC57_9ACTN</name>
<evidence type="ECO:0000313" key="3">
    <source>
        <dbReference type="Proteomes" id="UP001144036"/>
    </source>
</evidence>
<dbReference type="Proteomes" id="UP001144036">
    <property type="component" value="Unassembled WGS sequence"/>
</dbReference>
<comment type="caution">
    <text evidence="2">The sequence shown here is derived from an EMBL/GenBank/DDBJ whole genome shotgun (WGS) entry which is preliminary data.</text>
</comment>
<sequence length="130" mass="14122">MTNGKLSRWPLTVQAAHFFLVLELLLGVIGLILSVIAAVTAMRLASWGLAVLGATLTGLTGWILARFPRRERRVRWGATALQAVTIASSLVIAWIDSGFETRSLLTPGVLLPGLVIAMLLTPTTARWFDR</sequence>
<feature type="transmembrane region" description="Helical" evidence="1">
    <location>
        <begin position="107"/>
        <end position="128"/>
    </location>
</feature>
<protein>
    <submittedName>
        <fullName evidence="2">Uncharacterized protein</fullName>
    </submittedName>
</protein>